<dbReference type="RefSeq" id="XP_009226949.1">
    <property type="nucleotide sequence ID" value="XM_009228685.1"/>
</dbReference>
<evidence type="ECO:0000313" key="4">
    <source>
        <dbReference type="Proteomes" id="UP000006039"/>
    </source>
</evidence>
<dbReference type="EnsemblFungi" id="EJT71552">
    <property type="protein sequence ID" value="EJT71552"/>
    <property type="gene ID" value="GGTG_10809"/>
</dbReference>
<reference evidence="2" key="3">
    <citation type="submission" date="2010-09" db="EMBL/GenBank/DDBJ databases">
        <title>Annotation of Gaeumannomyces graminis var. tritici R3-111a-1.</title>
        <authorList>
            <consortium name="The Broad Institute Genome Sequencing Platform"/>
            <person name="Ma L.-J."/>
            <person name="Dead R."/>
            <person name="Young S.K."/>
            <person name="Zeng Q."/>
            <person name="Gargeya S."/>
            <person name="Fitzgerald M."/>
            <person name="Haas B."/>
            <person name="Abouelleil A."/>
            <person name="Alvarado L."/>
            <person name="Arachchi H.M."/>
            <person name="Berlin A."/>
            <person name="Brown A."/>
            <person name="Chapman S.B."/>
            <person name="Chen Z."/>
            <person name="Dunbar C."/>
            <person name="Freedman E."/>
            <person name="Gearin G."/>
            <person name="Gellesch M."/>
            <person name="Goldberg J."/>
            <person name="Griggs A."/>
            <person name="Gujja S."/>
            <person name="Heiman D."/>
            <person name="Howarth C."/>
            <person name="Larson L."/>
            <person name="Lui A."/>
            <person name="MacDonald P.J.P."/>
            <person name="Mehta T."/>
            <person name="Montmayeur A."/>
            <person name="Murphy C."/>
            <person name="Neiman D."/>
            <person name="Pearson M."/>
            <person name="Priest M."/>
            <person name="Roberts A."/>
            <person name="Saif S."/>
            <person name="Shea T."/>
            <person name="Shenoy N."/>
            <person name="Sisk P."/>
            <person name="Stolte C."/>
            <person name="Sykes S."/>
            <person name="Yandava C."/>
            <person name="Wortman J."/>
            <person name="Nusbaum C."/>
            <person name="Birren B."/>
        </authorList>
    </citation>
    <scope>NUCLEOTIDE SEQUENCE</scope>
    <source>
        <strain evidence="2">R3-111a-1</strain>
    </source>
</reference>
<reference evidence="2" key="2">
    <citation type="submission" date="2010-07" db="EMBL/GenBank/DDBJ databases">
        <authorList>
            <consortium name="The Broad Institute Genome Sequencing Platform"/>
            <consortium name="Broad Institute Genome Sequencing Center for Infectious Disease"/>
            <person name="Ma L.-J."/>
            <person name="Dead R."/>
            <person name="Young S."/>
            <person name="Zeng Q."/>
            <person name="Koehrsen M."/>
            <person name="Alvarado L."/>
            <person name="Berlin A."/>
            <person name="Chapman S.B."/>
            <person name="Chen Z."/>
            <person name="Freedman E."/>
            <person name="Gellesch M."/>
            <person name="Goldberg J."/>
            <person name="Griggs A."/>
            <person name="Gujja S."/>
            <person name="Heilman E.R."/>
            <person name="Heiman D."/>
            <person name="Hepburn T."/>
            <person name="Howarth C."/>
            <person name="Jen D."/>
            <person name="Larson L."/>
            <person name="Mehta T."/>
            <person name="Neiman D."/>
            <person name="Pearson M."/>
            <person name="Roberts A."/>
            <person name="Saif S."/>
            <person name="Shea T."/>
            <person name="Shenoy N."/>
            <person name="Sisk P."/>
            <person name="Stolte C."/>
            <person name="Sykes S."/>
            <person name="Walk T."/>
            <person name="White J."/>
            <person name="Yandava C."/>
            <person name="Haas B."/>
            <person name="Nusbaum C."/>
            <person name="Birren B."/>
        </authorList>
    </citation>
    <scope>NUCLEOTIDE SEQUENCE</scope>
    <source>
        <strain evidence="2">R3-111a-1</strain>
    </source>
</reference>
<dbReference type="AlphaFoldDB" id="J3PBD6"/>
<protein>
    <submittedName>
        <fullName evidence="2 3">Uncharacterized protein</fullName>
    </submittedName>
</protein>
<keyword evidence="4" id="KW-1185">Reference proteome</keyword>
<evidence type="ECO:0000313" key="3">
    <source>
        <dbReference type="EnsemblFungi" id="EJT71552"/>
    </source>
</evidence>
<dbReference type="EMBL" id="GL385400">
    <property type="protein sequence ID" value="EJT71552.1"/>
    <property type="molecule type" value="Genomic_DNA"/>
</dbReference>
<feature type="region of interest" description="Disordered" evidence="1">
    <location>
        <begin position="158"/>
        <end position="199"/>
    </location>
</feature>
<evidence type="ECO:0000313" key="2">
    <source>
        <dbReference type="EMBL" id="EJT71552.1"/>
    </source>
</evidence>
<gene>
    <name evidence="3" type="primary">20351267</name>
    <name evidence="2" type="ORF">GGTG_10809</name>
</gene>
<dbReference type="Proteomes" id="UP000006039">
    <property type="component" value="Unassembled WGS sequence"/>
</dbReference>
<accession>J3PBD6</accession>
<reference evidence="4" key="1">
    <citation type="submission" date="2010-07" db="EMBL/GenBank/DDBJ databases">
        <title>The genome sequence of Gaeumannomyces graminis var. tritici strain R3-111a-1.</title>
        <authorList>
            <consortium name="The Broad Institute Genome Sequencing Platform"/>
            <person name="Ma L.-J."/>
            <person name="Dead R."/>
            <person name="Young S."/>
            <person name="Zeng Q."/>
            <person name="Koehrsen M."/>
            <person name="Alvarado L."/>
            <person name="Berlin A."/>
            <person name="Chapman S.B."/>
            <person name="Chen Z."/>
            <person name="Freedman E."/>
            <person name="Gellesch M."/>
            <person name="Goldberg J."/>
            <person name="Griggs A."/>
            <person name="Gujja S."/>
            <person name="Heilman E.R."/>
            <person name="Heiman D."/>
            <person name="Hepburn T."/>
            <person name="Howarth C."/>
            <person name="Jen D."/>
            <person name="Larson L."/>
            <person name="Mehta T."/>
            <person name="Neiman D."/>
            <person name="Pearson M."/>
            <person name="Roberts A."/>
            <person name="Saif S."/>
            <person name="Shea T."/>
            <person name="Shenoy N."/>
            <person name="Sisk P."/>
            <person name="Stolte C."/>
            <person name="Sykes S."/>
            <person name="Walk T."/>
            <person name="White J."/>
            <person name="Yandava C."/>
            <person name="Haas B."/>
            <person name="Nusbaum C."/>
            <person name="Birren B."/>
        </authorList>
    </citation>
    <scope>NUCLEOTIDE SEQUENCE [LARGE SCALE GENOMIC DNA]</scope>
    <source>
        <strain evidence="4">R3-111a-1</strain>
    </source>
</reference>
<reference evidence="3" key="5">
    <citation type="submission" date="2018-04" db="UniProtKB">
        <authorList>
            <consortium name="EnsemblFungi"/>
        </authorList>
    </citation>
    <scope>IDENTIFICATION</scope>
    <source>
        <strain evidence="3">R3-111a-1</strain>
    </source>
</reference>
<proteinExistence type="predicted"/>
<dbReference type="HOGENOM" id="CLU_1372288_0_0_1"/>
<feature type="compositionally biased region" description="Basic residues" evidence="1">
    <location>
        <begin position="190"/>
        <end position="199"/>
    </location>
</feature>
<dbReference type="VEuPathDB" id="FungiDB:GGTG_10809"/>
<sequence length="199" mass="21898">MARILVKMETCYRIGAGPGRDGGLVGTLFLFLLIQAAAARTGIERDRMLGSLVVVEIQPWRGVTDRHSRRASVWYLLYRPTLTPKSNSGKRHTIFFDAKGLLKLPVGRSYAKTAPKMLALTTTNPQANSEAGKSFFSKKIVRSTGETARQKAGSVKCTGKTARQKRKKGALAASRARTPREHAGKLPMLRPKHNGKIKK</sequence>
<evidence type="ECO:0000256" key="1">
    <source>
        <dbReference type="SAM" id="MobiDB-lite"/>
    </source>
</evidence>
<dbReference type="GeneID" id="20351267"/>
<organism evidence="2">
    <name type="scientific">Gaeumannomyces tritici (strain R3-111a-1)</name>
    <name type="common">Wheat and barley take-all root rot fungus</name>
    <name type="synonym">Gaeumannomyces graminis var. tritici</name>
    <dbReference type="NCBI Taxonomy" id="644352"/>
    <lineage>
        <taxon>Eukaryota</taxon>
        <taxon>Fungi</taxon>
        <taxon>Dikarya</taxon>
        <taxon>Ascomycota</taxon>
        <taxon>Pezizomycotina</taxon>
        <taxon>Sordariomycetes</taxon>
        <taxon>Sordariomycetidae</taxon>
        <taxon>Magnaporthales</taxon>
        <taxon>Magnaporthaceae</taxon>
        <taxon>Gaeumannomyces</taxon>
    </lineage>
</organism>
<reference evidence="3" key="4">
    <citation type="journal article" date="2015" name="G3 (Bethesda)">
        <title>Genome sequences of three phytopathogenic species of the Magnaporthaceae family of fungi.</title>
        <authorList>
            <person name="Okagaki L.H."/>
            <person name="Nunes C.C."/>
            <person name="Sailsbery J."/>
            <person name="Clay B."/>
            <person name="Brown D."/>
            <person name="John T."/>
            <person name="Oh Y."/>
            <person name="Young N."/>
            <person name="Fitzgerald M."/>
            <person name="Haas B.J."/>
            <person name="Zeng Q."/>
            <person name="Young S."/>
            <person name="Adiconis X."/>
            <person name="Fan L."/>
            <person name="Levin J.Z."/>
            <person name="Mitchell T.K."/>
            <person name="Okubara P.A."/>
            <person name="Farman M.L."/>
            <person name="Kohn L.M."/>
            <person name="Birren B."/>
            <person name="Ma L.-J."/>
            <person name="Dean R.A."/>
        </authorList>
    </citation>
    <scope>NUCLEOTIDE SEQUENCE</scope>
    <source>
        <strain evidence="3">R3-111a-1</strain>
    </source>
</reference>
<name>J3PBD6_GAET3</name>